<dbReference type="RefSeq" id="WP_380563947.1">
    <property type="nucleotide sequence ID" value="NZ_JBEUKS010000003.1"/>
</dbReference>
<dbReference type="InterPro" id="IPR039421">
    <property type="entry name" value="Type_1_exporter"/>
</dbReference>
<dbReference type="Pfam" id="PF00005">
    <property type="entry name" value="ABC_tran"/>
    <property type="match status" value="1"/>
</dbReference>
<feature type="transmembrane region" description="Helical" evidence="5">
    <location>
        <begin position="245"/>
        <end position="267"/>
    </location>
</feature>
<name>A0ABV6XJK8_9ACTN</name>
<feature type="domain" description="ABC transporter" evidence="6">
    <location>
        <begin position="330"/>
        <end position="562"/>
    </location>
</feature>
<gene>
    <name evidence="8" type="ORF">ABUW04_09175</name>
</gene>
<proteinExistence type="predicted"/>
<dbReference type="PROSITE" id="PS00211">
    <property type="entry name" value="ABC_TRANSPORTER_1"/>
    <property type="match status" value="1"/>
</dbReference>
<dbReference type="InterPro" id="IPR036640">
    <property type="entry name" value="ABC1_TM_sf"/>
</dbReference>
<evidence type="ECO:0000256" key="1">
    <source>
        <dbReference type="ARBA" id="ARBA00004651"/>
    </source>
</evidence>
<keyword evidence="2 5" id="KW-0812">Transmembrane</keyword>
<dbReference type="InterPro" id="IPR017871">
    <property type="entry name" value="ABC_transporter-like_CS"/>
</dbReference>
<accession>A0ABV6XJK8</accession>
<evidence type="ECO:0000256" key="3">
    <source>
        <dbReference type="ARBA" id="ARBA00022989"/>
    </source>
</evidence>
<feature type="transmembrane region" description="Helical" evidence="5">
    <location>
        <begin position="159"/>
        <end position="177"/>
    </location>
</feature>
<keyword evidence="3 5" id="KW-1133">Transmembrane helix</keyword>
<comment type="subcellular location">
    <subcellularLocation>
        <location evidence="1">Cell membrane</location>
        <topology evidence="1">Multi-pass membrane protein</topology>
    </subcellularLocation>
</comment>
<dbReference type="SUPFAM" id="SSF52540">
    <property type="entry name" value="P-loop containing nucleoside triphosphate hydrolases"/>
    <property type="match status" value="1"/>
</dbReference>
<dbReference type="Pfam" id="PF00664">
    <property type="entry name" value="ABC_membrane"/>
    <property type="match status" value="1"/>
</dbReference>
<keyword evidence="9" id="KW-1185">Reference proteome</keyword>
<dbReference type="Gene3D" id="3.40.50.300">
    <property type="entry name" value="P-loop containing nucleotide triphosphate hydrolases"/>
    <property type="match status" value="1"/>
</dbReference>
<keyword evidence="8" id="KW-0067">ATP-binding</keyword>
<keyword evidence="8" id="KW-0547">Nucleotide-binding</keyword>
<dbReference type="PROSITE" id="PS50929">
    <property type="entry name" value="ABC_TM1F"/>
    <property type="match status" value="1"/>
</dbReference>
<evidence type="ECO:0000313" key="8">
    <source>
        <dbReference type="EMBL" id="MFC1438425.1"/>
    </source>
</evidence>
<dbReference type="PANTHER" id="PTHR43394:SF1">
    <property type="entry name" value="ATP-BINDING CASSETTE SUB-FAMILY B MEMBER 10, MITOCHONDRIAL"/>
    <property type="match status" value="1"/>
</dbReference>
<evidence type="ECO:0000313" key="9">
    <source>
        <dbReference type="Proteomes" id="UP001592581"/>
    </source>
</evidence>
<protein>
    <submittedName>
        <fullName evidence="8">ABC transporter ATP-binding protein</fullName>
    </submittedName>
</protein>
<dbReference type="PROSITE" id="PS50893">
    <property type="entry name" value="ABC_TRANSPORTER_2"/>
    <property type="match status" value="1"/>
</dbReference>
<dbReference type="InterPro" id="IPR027417">
    <property type="entry name" value="P-loop_NTPase"/>
</dbReference>
<organism evidence="8 9">
    <name type="scientific">Streptacidiphilus jeojiensis</name>
    <dbReference type="NCBI Taxonomy" id="3229225"/>
    <lineage>
        <taxon>Bacteria</taxon>
        <taxon>Bacillati</taxon>
        <taxon>Actinomycetota</taxon>
        <taxon>Actinomycetes</taxon>
        <taxon>Kitasatosporales</taxon>
        <taxon>Streptomycetaceae</taxon>
        <taxon>Streptacidiphilus</taxon>
    </lineage>
</organism>
<evidence type="ECO:0000256" key="5">
    <source>
        <dbReference type="SAM" id="Phobius"/>
    </source>
</evidence>
<dbReference type="CDD" id="cd07346">
    <property type="entry name" value="ABC_6TM_exporters"/>
    <property type="match status" value="1"/>
</dbReference>
<dbReference type="PANTHER" id="PTHR43394">
    <property type="entry name" value="ATP-DEPENDENT PERMEASE MDL1, MITOCHONDRIAL"/>
    <property type="match status" value="1"/>
</dbReference>
<feature type="transmembrane region" description="Helical" evidence="5">
    <location>
        <begin position="57"/>
        <end position="75"/>
    </location>
</feature>
<feature type="domain" description="ABC transmembrane type-1" evidence="7">
    <location>
        <begin position="21"/>
        <end position="302"/>
    </location>
</feature>
<dbReference type="Gene3D" id="1.20.1560.10">
    <property type="entry name" value="ABC transporter type 1, transmembrane domain"/>
    <property type="match status" value="1"/>
</dbReference>
<feature type="transmembrane region" description="Helical" evidence="5">
    <location>
        <begin position="135"/>
        <end position="153"/>
    </location>
</feature>
<evidence type="ECO:0000256" key="2">
    <source>
        <dbReference type="ARBA" id="ARBA00022692"/>
    </source>
</evidence>
<keyword evidence="4 5" id="KW-0472">Membrane</keyword>
<sequence>MRVSGRAVLGRAVSGELRDVVTGAVLGAGHQAGEAMVPVLIGVVVDRAVARGSLTALLGWLVVLAAVYVGLSFSFRFGARAGERAAEQAGHRLRMDLVRRVLHPAGGAENGRLPGALATLATEDARRVGAVNTGLVFGISALMGLVVAAAVLLRTSLPLGLVVLLGTPAMTALGHLLSKPLEQRSETEQERAADASGVAADLVAGLRVLKGLGAVPAAVERYRRTSRDSLAATLRATRAQALQNGLVLALTGVFIAVIALVGGRLAAEGSISLGQLVSAVGLAMFLLGPLETLTWVNADLAQGRASARRIAEVLSAAPEITTAEPLPPAAPVRGGIRLRGVGHGSLRGLDLDIAPGELLGVAVADPADATALIQCLARRQDPGTGAVELDGIPLTALDPAELRSLVLVADHDADLFAGTLHDNVAAAADPSTDLAPITAAAGADEVAAALAQGYDTPVSERGRSLSGGQRQRVALARALAADREVLVLHDPTTAVDAVTEAAIADGLRTLRHGRTTVLITTSPALLAVADRVVLIEHGRVADTGPHLELIQRQSGYCAAVLA</sequence>
<dbReference type="SUPFAM" id="SSF90123">
    <property type="entry name" value="ABC transporter transmembrane region"/>
    <property type="match status" value="1"/>
</dbReference>
<dbReference type="InterPro" id="IPR003439">
    <property type="entry name" value="ABC_transporter-like_ATP-bd"/>
</dbReference>
<dbReference type="EMBL" id="JBEUKS010000003">
    <property type="protein sequence ID" value="MFC1438425.1"/>
    <property type="molecule type" value="Genomic_DNA"/>
</dbReference>
<reference evidence="8 9" key="1">
    <citation type="submission" date="2024-06" db="EMBL/GenBank/DDBJ databases">
        <authorList>
            <person name="Lee S.D."/>
        </authorList>
    </citation>
    <scope>NUCLEOTIDE SEQUENCE [LARGE SCALE GENOMIC DNA]</scope>
    <source>
        <strain evidence="8 9">N1-10</strain>
    </source>
</reference>
<evidence type="ECO:0000256" key="4">
    <source>
        <dbReference type="ARBA" id="ARBA00023136"/>
    </source>
</evidence>
<dbReference type="Proteomes" id="UP001592581">
    <property type="component" value="Unassembled WGS sequence"/>
</dbReference>
<comment type="caution">
    <text evidence="8">The sequence shown here is derived from an EMBL/GenBank/DDBJ whole genome shotgun (WGS) entry which is preliminary data.</text>
</comment>
<evidence type="ECO:0000259" key="6">
    <source>
        <dbReference type="PROSITE" id="PS50893"/>
    </source>
</evidence>
<dbReference type="InterPro" id="IPR011527">
    <property type="entry name" value="ABC1_TM_dom"/>
</dbReference>
<dbReference type="GO" id="GO:0005524">
    <property type="term" value="F:ATP binding"/>
    <property type="evidence" value="ECO:0007669"/>
    <property type="project" value="UniProtKB-KW"/>
</dbReference>
<evidence type="ECO:0000259" key="7">
    <source>
        <dbReference type="PROSITE" id="PS50929"/>
    </source>
</evidence>